<feature type="domain" description="Glycosyltransferase 2-like" evidence="1">
    <location>
        <begin position="8"/>
        <end position="112"/>
    </location>
</feature>
<evidence type="ECO:0000313" key="2">
    <source>
        <dbReference type="EMBL" id="GAA4039722.1"/>
    </source>
</evidence>
<gene>
    <name evidence="2" type="ORF">GCM10022388_00280</name>
</gene>
<dbReference type="SUPFAM" id="SSF53448">
    <property type="entry name" value="Nucleotide-diphospho-sugar transferases"/>
    <property type="match status" value="1"/>
</dbReference>
<dbReference type="RefSeq" id="WP_345088853.1">
    <property type="nucleotide sequence ID" value="NZ_BAABCS010000002.1"/>
</dbReference>
<dbReference type="Gene3D" id="3.90.550.10">
    <property type="entry name" value="Spore Coat Polysaccharide Biosynthesis Protein SpsA, Chain A"/>
    <property type="match status" value="1"/>
</dbReference>
<dbReference type="PANTHER" id="PTHR22916:SF3">
    <property type="entry name" value="UDP-GLCNAC:BETAGAL BETA-1,3-N-ACETYLGLUCOSAMINYLTRANSFERASE-LIKE PROTEIN 1"/>
    <property type="match status" value="1"/>
</dbReference>
<organism evidence="2 3">
    <name type="scientific">Flavobacterium chungnamense</name>
    <dbReference type="NCBI Taxonomy" id="706182"/>
    <lineage>
        <taxon>Bacteria</taxon>
        <taxon>Pseudomonadati</taxon>
        <taxon>Bacteroidota</taxon>
        <taxon>Flavobacteriia</taxon>
        <taxon>Flavobacteriales</taxon>
        <taxon>Flavobacteriaceae</taxon>
        <taxon>Flavobacterium</taxon>
    </lineage>
</organism>
<accession>A0ABP7UBQ7</accession>
<dbReference type="PANTHER" id="PTHR22916">
    <property type="entry name" value="GLYCOSYLTRANSFERASE"/>
    <property type="match status" value="1"/>
</dbReference>
<evidence type="ECO:0000259" key="1">
    <source>
        <dbReference type="Pfam" id="PF00535"/>
    </source>
</evidence>
<dbReference type="Pfam" id="PF00535">
    <property type="entry name" value="Glycos_transf_2"/>
    <property type="match status" value="1"/>
</dbReference>
<dbReference type="EMBL" id="BAABCS010000002">
    <property type="protein sequence ID" value="GAA4039722.1"/>
    <property type="molecule type" value="Genomic_DNA"/>
</dbReference>
<keyword evidence="3" id="KW-1185">Reference proteome</keyword>
<name>A0ABP7UBQ7_9FLAO</name>
<dbReference type="CDD" id="cd00761">
    <property type="entry name" value="Glyco_tranf_GTA_type"/>
    <property type="match status" value="1"/>
</dbReference>
<evidence type="ECO:0000313" key="3">
    <source>
        <dbReference type="Proteomes" id="UP001500426"/>
    </source>
</evidence>
<reference evidence="3" key="1">
    <citation type="journal article" date="2019" name="Int. J. Syst. Evol. Microbiol.">
        <title>The Global Catalogue of Microorganisms (GCM) 10K type strain sequencing project: providing services to taxonomists for standard genome sequencing and annotation.</title>
        <authorList>
            <consortium name="The Broad Institute Genomics Platform"/>
            <consortium name="The Broad Institute Genome Sequencing Center for Infectious Disease"/>
            <person name="Wu L."/>
            <person name="Ma J."/>
        </authorList>
    </citation>
    <scope>NUCLEOTIDE SEQUENCE [LARGE SCALE GENOMIC DNA]</scope>
    <source>
        <strain evidence="3">JCM 17068</strain>
    </source>
</reference>
<dbReference type="InterPro" id="IPR029044">
    <property type="entry name" value="Nucleotide-diphossugar_trans"/>
</dbReference>
<protein>
    <submittedName>
        <fullName evidence="2">Glycosyltransferase family 2 protein</fullName>
    </submittedName>
</protein>
<comment type="caution">
    <text evidence="2">The sequence shown here is derived from an EMBL/GenBank/DDBJ whole genome shotgun (WGS) entry which is preliminary data.</text>
</comment>
<dbReference type="Proteomes" id="UP001500426">
    <property type="component" value="Unassembled WGS sequence"/>
</dbReference>
<dbReference type="InterPro" id="IPR001173">
    <property type="entry name" value="Glyco_trans_2-like"/>
</dbReference>
<sequence length="301" mass="34896">MDSANLITIFTPCYNRAHLLSQLYQSLLEQNTTNFEWLIVDDGSTDDIEEVVANFISENKIPISYYNKPNGGKHTAINYGVQKAKGALFFIVDSDDFLSKEAVKLTTDAWVKIKNNDKIGGIIGLSEFTNGQLVGDTFLEDEWRLSFSDYYLKHHLRGDKSVAFKTSVMKEYPFPEEAGIRFVFEAVVWHEMAKKYDVLALNKVLQYKEYLVEGLSDSSYKLWYIKSLAFSYFQLIANKTYSFSRYPKTYIWSFIHLAINSLLSGTSYFDKLPSFKDKCLYLILFPRGYYSYLKMRKLIVK</sequence>
<proteinExistence type="predicted"/>